<feature type="active site" description="Proton donor" evidence="10">
    <location>
        <position position="759"/>
    </location>
</feature>
<feature type="active site" description="Proton donor" evidence="10">
    <location>
        <position position="475"/>
    </location>
</feature>
<comment type="cofactor">
    <cofactor evidence="1 11">
        <name>Ca(2+)</name>
        <dbReference type="ChEBI" id="CHEBI:29108"/>
    </cofactor>
</comment>
<feature type="compositionally biased region" description="Basic and acidic residues" evidence="14">
    <location>
        <begin position="353"/>
        <end position="370"/>
    </location>
</feature>
<evidence type="ECO:0000256" key="1">
    <source>
        <dbReference type="ARBA" id="ARBA00001913"/>
    </source>
</evidence>
<keyword evidence="15" id="KW-1133">Transmembrane helix</keyword>
<feature type="active site" evidence="10">
    <location>
        <position position="799"/>
    </location>
</feature>
<evidence type="ECO:0000256" key="2">
    <source>
        <dbReference type="ARBA" id="ARBA00004922"/>
    </source>
</evidence>
<keyword evidence="6 11" id="KW-0106">Calcium</keyword>
<dbReference type="InterPro" id="IPR012341">
    <property type="entry name" value="6hp_glycosidase-like_sf"/>
</dbReference>
<evidence type="ECO:0000313" key="17">
    <source>
        <dbReference type="Proteomes" id="UP000054558"/>
    </source>
</evidence>
<dbReference type="SUPFAM" id="SSF48225">
    <property type="entry name" value="Seven-hairpin glycosidases"/>
    <property type="match status" value="1"/>
</dbReference>
<dbReference type="EC" id="3.2.1.-" evidence="13"/>
<feature type="compositionally biased region" description="Basic and acidic residues" evidence="14">
    <location>
        <begin position="123"/>
        <end position="136"/>
    </location>
</feature>
<organism evidence="16 17">
    <name type="scientific">Klebsormidium nitens</name>
    <name type="common">Green alga</name>
    <name type="synonym">Ulothrix nitens</name>
    <dbReference type="NCBI Taxonomy" id="105231"/>
    <lineage>
        <taxon>Eukaryota</taxon>
        <taxon>Viridiplantae</taxon>
        <taxon>Streptophyta</taxon>
        <taxon>Klebsormidiophyceae</taxon>
        <taxon>Klebsormidiales</taxon>
        <taxon>Klebsormidiaceae</taxon>
        <taxon>Klebsormidium</taxon>
    </lineage>
</organism>
<feature type="compositionally biased region" description="Low complexity" evidence="14">
    <location>
        <begin position="57"/>
        <end position="72"/>
    </location>
</feature>
<comment type="similarity">
    <text evidence="3 13">Belongs to the glycosyl hydrolase 47 family.</text>
</comment>
<dbReference type="GO" id="GO:0005509">
    <property type="term" value="F:calcium ion binding"/>
    <property type="evidence" value="ECO:0007669"/>
    <property type="project" value="InterPro"/>
</dbReference>
<keyword evidence="15" id="KW-0812">Transmembrane</keyword>
<evidence type="ECO:0000256" key="5">
    <source>
        <dbReference type="ARBA" id="ARBA00022801"/>
    </source>
</evidence>
<comment type="catalytic activity">
    <reaction evidence="9">
        <text>N(4)-(alpha-D-Man-(1-&gt;2)-alpha-D-Man-(1-&gt;2)-alpha-D-Man-(1-&gt;3)-[alpha-D-Man-(1-&gt;2)-alpha-D-Man-(1-&gt;3)-[alpha-D-Man-(1-&gt;2)-alpha-D-Man-(1-&gt;6)]-alpha-D-Man-(1-&gt;6)]-beta-D-Man-(1-&gt;4)-beta-D-GlcNAc-(1-&gt;4)-beta-D-GlcNAc)-L-asparaginyl-[protein] (N-glucan mannose isomer 9A1,2,3B1,2,3) + 4 H2O = N(4)-(alpha-D-Man-(1-&gt;3)-[alpha-D-Man-(1-&gt;3)-[alpha-D-Man-(1-&gt;6)]-alpha-D-Man-(1-&gt;6)]-beta-D-Man-(1-&gt;4)-beta-D-GlcNAc-(1-&gt;4)-beta-D-GlcNAc)-L-asparaginyl-[protein] (N-glucan mannose isomer 5A1,2) + 4 beta-D-mannose</text>
        <dbReference type="Rhea" id="RHEA:56008"/>
        <dbReference type="Rhea" id="RHEA-COMP:14356"/>
        <dbReference type="Rhea" id="RHEA-COMP:14367"/>
        <dbReference type="ChEBI" id="CHEBI:15377"/>
        <dbReference type="ChEBI" id="CHEBI:28563"/>
        <dbReference type="ChEBI" id="CHEBI:59087"/>
        <dbReference type="ChEBI" id="CHEBI:139493"/>
        <dbReference type="EC" id="3.2.1.113"/>
    </reaction>
</comment>
<feature type="binding site" evidence="11">
    <location>
        <position position="886"/>
    </location>
    <ligand>
        <name>Ca(2+)</name>
        <dbReference type="ChEBI" id="CHEBI:29108"/>
    </ligand>
</feature>
<feature type="active site" evidence="10">
    <location>
        <position position="628"/>
    </location>
</feature>
<dbReference type="GO" id="GO:0004571">
    <property type="term" value="F:mannosyl-oligosaccharide 1,2-alpha-mannosidase activity"/>
    <property type="evidence" value="ECO:0000318"/>
    <property type="project" value="GO_Central"/>
</dbReference>
<keyword evidence="4 11" id="KW-0479">Metal-binding</keyword>
<feature type="disulfide bond" evidence="12">
    <location>
        <begin position="702"/>
        <end position="745"/>
    </location>
</feature>
<evidence type="ECO:0000313" key="16">
    <source>
        <dbReference type="EMBL" id="GAQ81734.1"/>
    </source>
</evidence>
<feature type="transmembrane region" description="Helical" evidence="15">
    <location>
        <begin position="31"/>
        <end position="52"/>
    </location>
</feature>
<evidence type="ECO:0000256" key="14">
    <source>
        <dbReference type="SAM" id="MobiDB-lite"/>
    </source>
</evidence>
<dbReference type="Pfam" id="PF01532">
    <property type="entry name" value="Glyco_hydro_47"/>
    <property type="match status" value="1"/>
</dbReference>
<dbReference type="InterPro" id="IPR001382">
    <property type="entry name" value="Glyco_hydro_47"/>
</dbReference>
<dbReference type="PANTHER" id="PTHR11742">
    <property type="entry name" value="MANNOSYL-OLIGOSACCHARIDE ALPHA-1,2-MANNOSIDASE-RELATED"/>
    <property type="match status" value="1"/>
</dbReference>
<evidence type="ECO:0000256" key="15">
    <source>
        <dbReference type="SAM" id="Phobius"/>
    </source>
</evidence>
<evidence type="ECO:0000256" key="4">
    <source>
        <dbReference type="ARBA" id="ARBA00022723"/>
    </source>
</evidence>
<reference evidence="16 17" key="1">
    <citation type="journal article" date="2014" name="Nat. Commun.">
        <title>Klebsormidium flaccidum genome reveals primary factors for plant terrestrial adaptation.</title>
        <authorList>
            <person name="Hori K."/>
            <person name="Maruyama F."/>
            <person name="Fujisawa T."/>
            <person name="Togashi T."/>
            <person name="Yamamoto N."/>
            <person name="Seo M."/>
            <person name="Sato S."/>
            <person name="Yamada T."/>
            <person name="Mori H."/>
            <person name="Tajima N."/>
            <person name="Moriyama T."/>
            <person name="Ikeuchi M."/>
            <person name="Watanabe M."/>
            <person name="Wada H."/>
            <person name="Kobayashi K."/>
            <person name="Saito M."/>
            <person name="Masuda T."/>
            <person name="Sasaki-Sekimoto Y."/>
            <person name="Mashiguchi K."/>
            <person name="Awai K."/>
            <person name="Shimojima M."/>
            <person name="Masuda S."/>
            <person name="Iwai M."/>
            <person name="Nobusawa T."/>
            <person name="Narise T."/>
            <person name="Kondo S."/>
            <person name="Saito H."/>
            <person name="Sato R."/>
            <person name="Murakawa M."/>
            <person name="Ihara Y."/>
            <person name="Oshima-Yamada Y."/>
            <person name="Ohtaka K."/>
            <person name="Satoh M."/>
            <person name="Sonobe K."/>
            <person name="Ishii M."/>
            <person name="Ohtani R."/>
            <person name="Kanamori-Sato M."/>
            <person name="Honoki R."/>
            <person name="Miyazaki D."/>
            <person name="Mochizuki H."/>
            <person name="Umetsu J."/>
            <person name="Higashi K."/>
            <person name="Shibata D."/>
            <person name="Kamiya Y."/>
            <person name="Sato N."/>
            <person name="Nakamura Y."/>
            <person name="Tabata S."/>
            <person name="Ida S."/>
            <person name="Kurokawa K."/>
            <person name="Ohta H."/>
        </authorList>
    </citation>
    <scope>NUCLEOTIDE SEQUENCE [LARGE SCALE GENOMIC DNA]</scope>
    <source>
        <strain evidence="16 17">NIES-2285</strain>
    </source>
</reference>
<dbReference type="InterPro" id="IPR050749">
    <property type="entry name" value="Glycosyl_Hydrolase_47"/>
</dbReference>
<comment type="pathway">
    <text evidence="2">Protein modification; protein glycosylation.</text>
</comment>
<evidence type="ECO:0000256" key="8">
    <source>
        <dbReference type="ARBA" id="ARBA00047669"/>
    </source>
</evidence>
<keyword evidence="13" id="KW-0326">Glycosidase</keyword>
<dbReference type="EMBL" id="DF237038">
    <property type="protein sequence ID" value="GAQ81734.1"/>
    <property type="molecule type" value="Genomic_DNA"/>
</dbReference>
<evidence type="ECO:0000256" key="10">
    <source>
        <dbReference type="PIRSR" id="PIRSR601382-1"/>
    </source>
</evidence>
<keyword evidence="17" id="KW-1185">Reference proteome</keyword>
<name>A0A1Y1HSY5_KLENI</name>
<protein>
    <recommendedName>
        <fullName evidence="13">alpha-1,2-Mannosidase</fullName>
        <ecNumber evidence="13">3.2.1.-</ecNumber>
    </recommendedName>
</protein>
<proteinExistence type="inferred from homology"/>
<feature type="region of interest" description="Disordered" evidence="14">
    <location>
        <begin position="120"/>
        <end position="386"/>
    </location>
</feature>
<gene>
    <name evidence="16" type="ORF">KFL_000890230</name>
</gene>
<dbReference type="Proteomes" id="UP000054558">
    <property type="component" value="Unassembled WGS sequence"/>
</dbReference>
<feature type="region of interest" description="Disordered" evidence="14">
    <location>
        <begin position="57"/>
        <end position="78"/>
    </location>
</feature>
<dbReference type="PANTHER" id="PTHR11742:SF55">
    <property type="entry name" value="ENDOPLASMIC RETICULUM MANNOSYL-OLIGOSACCHARIDE 1,2-ALPHA-MANNOSIDASE"/>
    <property type="match status" value="1"/>
</dbReference>
<evidence type="ECO:0000256" key="6">
    <source>
        <dbReference type="ARBA" id="ARBA00022837"/>
    </source>
</evidence>
<dbReference type="STRING" id="105231.A0A1Y1HSY5"/>
<keyword evidence="15" id="KW-0472">Membrane</keyword>
<dbReference type="PRINTS" id="PR00747">
    <property type="entry name" value="GLYHDRLASE47"/>
</dbReference>
<evidence type="ECO:0000256" key="3">
    <source>
        <dbReference type="ARBA" id="ARBA00007658"/>
    </source>
</evidence>
<accession>A0A1Y1HSY5</accession>
<dbReference type="AlphaFoldDB" id="A0A1Y1HSY5"/>
<comment type="catalytic activity">
    <reaction evidence="8">
        <text>N(4)-(alpha-D-Man-(1-&gt;2)-alpha-D-Man-(1-&gt;2)-alpha-D-Man-(1-&gt;3)-[alpha-D-Man-(1-&gt;3)-[alpha-D-Man-(1-&gt;2)-alpha-D-Man-(1-&gt;6)]-alpha-D-Man-(1-&gt;6)]-beta-D-Man-(1-&gt;4)-beta-D-GlcNAc-(1-&gt;4)-beta-D-GlcNAc)-L-asparaginyl-[protein] (N-glucan mannose isomer 8A1,2,3B1,3) + 3 H2O = N(4)-(alpha-D-Man-(1-&gt;3)-[alpha-D-Man-(1-&gt;3)-[alpha-D-Man-(1-&gt;6)]-alpha-D-Man-(1-&gt;6)]-beta-D-Man-(1-&gt;4)-beta-D-GlcNAc-(1-&gt;4)-beta-D-GlcNAc)-L-asparaginyl-[protein] (N-glucan mannose isomer 5A1,2) + 3 beta-D-mannose</text>
        <dbReference type="Rhea" id="RHEA:56028"/>
        <dbReference type="Rhea" id="RHEA-COMP:14358"/>
        <dbReference type="Rhea" id="RHEA-COMP:14367"/>
        <dbReference type="ChEBI" id="CHEBI:15377"/>
        <dbReference type="ChEBI" id="CHEBI:28563"/>
        <dbReference type="ChEBI" id="CHEBI:59087"/>
        <dbReference type="ChEBI" id="CHEBI:60628"/>
        <dbReference type="EC" id="3.2.1.113"/>
    </reaction>
</comment>
<dbReference type="InterPro" id="IPR036026">
    <property type="entry name" value="Seven-hairpin_glycosidases"/>
</dbReference>
<dbReference type="Gene3D" id="1.50.10.10">
    <property type="match status" value="1"/>
</dbReference>
<dbReference type="GO" id="GO:0005975">
    <property type="term" value="P:carbohydrate metabolic process"/>
    <property type="evidence" value="ECO:0007669"/>
    <property type="project" value="InterPro"/>
</dbReference>
<feature type="compositionally biased region" description="Basic and acidic residues" evidence="14">
    <location>
        <begin position="146"/>
        <end position="179"/>
    </location>
</feature>
<feature type="compositionally biased region" description="Gly residues" evidence="14">
    <location>
        <begin position="315"/>
        <end position="326"/>
    </location>
</feature>
<evidence type="ECO:0000256" key="9">
    <source>
        <dbReference type="ARBA" id="ARBA00048605"/>
    </source>
</evidence>
<dbReference type="GO" id="GO:0036503">
    <property type="term" value="P:ERAD pathway"/>
    <property type="evidence" value="ECO:0000318"/>
    <property type="project" value="GO_Central"/>
</dbReference>
<keyword evidence="5 13" id="KW-0378">Hydrolase</keyword>
<evidence type="ECO:0000256" key="11">
    <source>
        <dbReference type="PIRSR" id="PIRSR601382-2"/>
    </source>
</evidence>
<evidence type="ECO:0000256" key="12">
    <source>
        <dbReference type="PIRSR" id="PIRSR601382-3"/>
    </source>
</evidence>
<dbReference type="GO" id="GO:0016020">
    <property type="term" value="C:membrane"/>
    <property type="evidence" value="ECO:0000318"/>
    <property type="project" value="GO_Central"/>
</dbReference>
<evidence type="ECO:0000256" key="13">
    <source>
        <dbReference type="RuleBase" id="RU361193"/>
    </source>
</evidence>
<keyword evidence="7 12" id="KW-1015">Disulfide bond</keyword>
<sequence length="915" mass="99317">MLPTSRRDRYDNAKGRRGGILKTLLRKEGRLIRQLIVLLLFAAVALFVFWSLSNTNAPASSTADDTATALPSEDSLSTTNKLSDTAVLKEAEAKPLPSVEAIPRVAFGGKRFLPLAVEEEGFSEERVSQTEGDKSGGEVQSQEGDAGGKDWGRLRRGDLEGDTRKEDLGKTGEAEKEVSEGESGDMQGSVLNAEVLGLAEDPDDGPWTKPAEEKGSGKPRKEAKIEQLADLLHELDEAPKKEDKVHTERAEERSGDGEKAKEGLRGRKVEAGKTSKERDAVEVQESLDGVAEDDQGQDGTRISDTGGLIRKEAEGGGSGAARSGGGELEEDAGLQWKRDENEGDAVVRVIKSPSKEDEPSIGAGKKEEPVGKVIKSPSKVAGSHSAEWEKRRQLVVAAFEDSWGAYRKHAWGHDELRPESRQGEDGLGGLGATIVDALDTAMIMGLGDIVSDAGNWIDRELPGRLAGQGYVNLFETTIRVLGGLLSAYHLSGGGGADLALAGGAVRSQGRGPPPEVYLKRAEDLGERLMSAFSSPTAVPFSDVHLANKEGKPAQFDGGSSSTAEVATLGLEFCYLSKLTNNPRYCDAALGVVKHIQKQHSVDGLVPIFINPHSGHFDGNNIRLGSRGDSYYEYLIKVWMQRGGAESGESSDVRWLREMWDESMAGVKGRLLGSSIPSGLLFVGERPDGLRAELSPKMDHLVCFLAGALALGATKGRTVEEAMSAGDFSDVDKEDLRVAQELTRTCYAMYEVTITGLAPEIAYFNIGGGVHGMPPGNPKSKYLEDIVIQPLDRHNLLRPETVESLFVLYRITGDEQYRQWGWDIFKSLEAHAKVATGGYSSLHDVTKIPAPKRDKMETFFLGETLKYLYLLLSDSDVLPLDRYVFNTEAHPLPVWEADVEKLSRQIDSKHEPKTER</sequence>
<feature type="compositionally biased region" description="Basic and acidic residues" evidence="14">
    <location>
        <begin position="210"/>
        <end position="281"/>
    </location>
</feature>
<evidence type="ECO:0000256" key="7">
    <source>
        <dbReference type="ARBA" id="ARBA00023157"/>
    </source>
</evidence>
<dbReference type="OrthoDB" id="8118055at2759"/>
<dbReference type="GO" id="GO:0005783">
    <property type="term" value="C:endoplasmic reticulum"/>
    <property type="evidence" value="ECO:0000318"/>
    <property type="project" value="GO_Central"/>
</dbReference>